<evidence type="ECO:0000313" key="1">
    <source>
        <dbReference type="EMBL" id="AQQ69752.1"/>
    </source>
</evidence>
<reference evidence="2" key="1">
    <citation type="submission" date="2017-02" db="EMBL/GenBank/DDBJ databases">
        <title>Comparative genomics and description of representatives of a novel lineage of planctomycetes thriving in anoxic sediments.</title>
        <authorList>
            <person name="Spring S."/>
            <person name="Bunk B."/>
            <person name="Sproer C."/>
        </authorList>
    </citation>
    <scope>NUCLEOTIDE SEQUENCE [LARGE SCALE GENOMIC DNA]</scope>
    <source>
        <strain evidence="2">SM-Chi-D1</strain>
    </source>
</reference>
<sequence length="104" mass="11608">MPEKDLITKQSQNIIIYTSPDGKASVALYAKDGTVWMNQKQIAELFATSVPNVSMHISNIFKKLELDENSVIKDYLTTADDGIRHQSRDSNGAVRLDAELGIRQ</sequence>
<dbReference type="EMBL" id="CP019646">
    <property type="protein sequence ID" value="AQQ69752.1"/>
    <property type="molecule type" value="Genomic_DNA"/>
</dbReference>
<organism evidence="1 2">
    <name type="scientific">Limihaloglobus sulfuriphilus</name>
    <dbReference type="NCBI Taxonomy" id="1851148"/>
    <lineage>
        <taxon>Bacteria</taxon>
        <taxon>Pseudomonadati</taxon>
        <taxon>Planctomycetota</taxon>
        <taxon>Phycisphaerae</taxon>
        <taxon>Sedimentisphaerales</taxon>
        <taxon>Sedimentisphaeraceae</taxon>
        <taxon>Limihaloglobus</taxon>
    </lineage>
</organism>
<dbReference type="PANTHER" id="PTHR35810">
    <property type="entry name" value="CYTOPLASMIC PROTEIN-RELATED"/>
    <property type="match status" value="1"/>
</dbReference>
<name>A0A1Q2MBY5_9BACT</name>
<dbReference type="Proteomes" id="UP000188181">
    <property type="component" value="Chromosome"/>
</dbReference>
<dbReference type="RefSeq" id="WP_222566374.1">
    <property type="nucleotide sequence ID" value="NZ_CP019646.1"/>
</dbReference>
<dbReference type="GO" id="GO:0003677">
    <property type="term" value="F:DNA binding"/>
    <property type="evidence" value="ECO:0007669"/>
    <property type="project" value="InterPro"/>
</dbReference>
<accession>A0A1Q2MBY5</accession>
<proteinExistence type="predicted"/>
<keyword evidence="2" id="KW-1185">Reference proteome</keyword>
<gene>
    <name evidence="1" type="ORF">SMSP2_00086</name>
</gene>
<dbReference type="InterPro" id="IPR016032">
    <property type="entry name" value="Sig_transdc_resp-reg_C-effctor"/>
</dbReference>
<dbReference type="GO" id="GO:0006355">
    <property type="term" value="P:regulation of DNA-templated transcription"/>
    <property type="evidence" value="ECO:0007669"/>
    <property type="project" value="InterPro"/>
</dbReference>
<dbReference type="KEGG" id="pbas:SMSP2_00086"/>
<dbReference type="SUPFAM" id="SSF46894">
    <property type="entry name" value="C-terminal effector domain of the bipartite response regulators"/>
    <property type="match status" value="1"/>
</dbReference>
<dbReference type="PANTHER" id="PTHR35810:SF1">
    <property type="entry name" value="CYTOPLASMIC PROTEIN"/>
    <property type="match status" value="1"/>
</dbReference>
<protein>
    <submittedName>
        <fullName evidence="1">Virulence protein</fullName>
    </submittedName>
</protein>
<dbReference type="STRING" id="1851148.SMSP2_00086"/>
<dbReference type="AlphaFoldDB" id="A0A1Q2MBY5"/>
<evidence type="ECO:0000313" key="2">
    <source>
        <dbReference type="Proteomes" id="UP000188181"/>
    </source>
</evidence>